<evidence type="ECO:0000313" key="1">
    <source>
        <dbReference type="EMBL" id="ONL94934.1"/>
    </source>
</evidence>
<protein>
    <submittedName>
        <fullName evidence="1">LAP4 protein</fullName>
    </submittedName>
</protein>
<gene>
    <name evidence="1" type="ORF">ZEAMMB73_Zm00001d028191</name>
</gene>
<reference evidence="1" key="1">
    <citation type="submission" date="2015-12" db="EMBL/GenBank/DDBJ databases">
        <title>Update maize B73 reference genome by single molecule sequencing technologies.</title>
        <authorList>
            <consortium name="Maize Genome Sequencing Project"/>
            <person name="Ware D."/>
        </authorList>
    </citation>
    <scope>NUCLEOTIDE SEQUENCE [LARGE SCALE GENOMIC DNA]</scope>
    <source>
        <tissue evidence="1">Seedling</tissue>
    </source>
</reference>
<name>A0A1D6JSQ5_MAIZE</name>
<sequence length="55" mass="6122">MSVLNVSDNKLKELPESIGGCSSLEEFQANGTQFLQFYHDPISAPHSSFAFMCMH</sequence>
<dbReference type="AlphaFoldDB" id="A0A1D6JSQ5"/>
<proteinExistence type="predicted"/>
<organism evidence="1">
    <name type="scientific">Zea mays</name>
    <name type="common">Maize</name>
    <dbReference type="NCBI Taxonomy" id="4577"/>
    <lineage>
        <taxon>Eukaryota</taxon>
        <taxon>Viridiplantae</taxon>
        <taxon>Streptophyta</taxon>
        <taxon>Embryophyta</taxon>
        <taxon>Tracheophyta</taxon>
        <taxon>Spermatophyta</taxon>
        <taxon>Magnoliopsida</taxon>
        <taxon>Liliopsida</taxon>
        <taxon>Poales</taxon>
        <taxon>Poaceae</taxon>
        <taxon>PACMAD clade</taxon>
        <taxon>Panicoideae</taxon>
        <taxon>Andropogonodae</taxon>
        <taxon>Andropogoneae</taxon>
        <taxon>Tripsacinae</taxon>
        <taxon>Zea</taxon>
    </lineage>
</organism>
<dbReference type="InterPro" id="IPR032675">
    <property type="entry name" value="LRR_dom_sf"/>
</dbReference>
<dbReference type="EMBL" id="CM007647">
    <property type="protein sequence ID" value="ONL94934.1"/>
    <property type="molecule type" value="Genomic_DNA"/>
</dbReference>
<dbReference type="Gene3D" id="3.80.10.10">
    <property type="entry name" value="Ribonuclease Inhibitor"/>
    <property type="match status" value="1"/>
</dbReference>
<accession>A0A1D6JSQ5</accession>